<evidence type="ECO:0000313" key="2">
    <source>
        <dbReference type="EMBL" id="MDX8539218.1"/>
    </source>
</evidence>
<name>A0ABU5API6_9HYPH</name>
<dbReference type="PIRSF" id="PIRSF034077">
    <property type="entry name" value="UCP034077"/>
    <property type="match status" value="1"/>
</dbReference>
<evidence type="ECO:0008006" key="4">
    <source>
        <dbReference type="Google" id="ProtNLM"/>
    </source>
</evidence>
<keyword evidence="3" id="KW-1185">Reference proteome</keyword>
<sequence>MRPWLAILAAALAIAVVAAPCEAGAQQRRPCHSSDPIDTLVEMSDAIYACWKPPAGTAGMSLTLRFSLRRNGTLIGKPRATYSDLGTDQALNRAFVTSILKALDEALPLPFSDSMGGAVAGRMLAPRFTATVEGAS</sequence>
<gene>
    <name evidence="2" type="ORF">RFM23_16490</name>
</gene>
<evidence type="ECO:0000256" key="1">
    <source>
        <dbReference type="SAM" id="SignalP"/>
    </source>
</evidence>
<protein>
    <recommendedName>
        <fullName evidence="4">TonB C-terminal domain-containing protein</fullName>
    </recommendedName>
</protein>
<feature type="signal peptide" evidence="1">
    <location>
        <begin position="1"/>
        <end position="18"/>
    </location>
</feature>
<organism evidence="2 3">
    <name type="scientific">Mesorhizobium abyssinicae</name>
    <dbReference type="NCBI Taxonomy" id="1209958"/>
    <lineage>
        <taxon>Bacteria</taxon>
        <taxon>Pseudomonadati</taxon>
        <taxon>Pseudomonadota</taxon>
        <taxon>Alphaproteobacteria</taxon>
        <taxon>Hyphomicrobiales</taxon>
        <taxon>Phyllobacteriaceae</taxon>
        <taxon>Mesorhizobium</taxon>
    </lineage>
</organism>
<dbReference type="Proteomes" id="UP001276564">
    <property type="component" value="Unassembled WGS sequence"/>
</dbReference>
<comment type="caution">
    <text evidence="2">The sequence shown here is derived from an EMBL/GenBank/DDBJ whole genome shotgun (WGS) entry which is preliminary data.</text>
</comment>
<keyword evidence="1" id="KW-0732">Signal</keyword>
<proteinExistence type="predicted"/>
<dbReference type="EMBL" id="JAVIIP010000008">
    <property type="protein sequence ID" value="MDX8539218.1"/>
    <property type="molecule type" value="Genomic_DNA"/>
</dbReference>
<dbReference type="InterPro" id="IPR014587">
    <property type="entry name" value="UCP034077"/>
</dbReference>
<reference evidence="2 3" key="1">
    <citation type="submission" date="2023-08" db="EMBL/GenBank/DDBJ databases">
        <title>Implementing the SeqCode for naming new Mesorhizobium species isolated from Vachellia karroo root nodules.</title>
        <authorList>
            <person name="Van Lill M."/>
        </authorList>
    </citation>
    <scope>NUCLEOTIDE SEQUENCE [LARGE SCALE GENOMIC DNA]</scope>
    <source>
        <strain evidence="2 3">VK4B</strain>
    </source>
</reference>
<dbReference type="Gene3D" id="3.30.1150.10">
    <property type="match status" value="1"/>
</dbReference>
<feature type="chain" id="PRO_5045804665" description="TonB C-terminal domain-containing protein" evidence="1">
    <location>
        <begin position="19"/>
        <end position="136"/>
    </location>
</feature>
<evidence type="ECO:0000313" key="3">
    <source>
        <dbReference type="Proteomes" id="UP001276564"/>
    </source>
</evidence>
<accession>A0ABU5API6</accession>
<dbReference type="RefSeq" id="WP_320320836.1">
    <property type="nucleotide sequence ID" value="NZ_JAVIIP010000008.1"/>
</dbReference>